<accession>A0A401UZX7</accession>
<evidence type="ECO:0000313" key="2">
    <source>
        <dbReference type="EMBL" id="GCD20212.1"/>
    </source>
</evidence>
<gene>
    <name evidence="2" type="ORF">CTKZ_17740</name>
</gene>
<dbReference type="SUPFAM" id="SSF90002">
    <property type="entry name" value="Hypothetical protein YjiA, C-terminal domain"/>
    <property type="match status" value="1"/>
</dbReference>
<sequence length="375" mass="40250">MCAMTPPTPLVVLATVDPVVRDTTVFGLVTDHPRLVVLRHDILDDEDGGRIRRVIVSGDGVLEDTEVPLEHACLSCAVREDAVPQLERLARDPRWDAVVLALPVGAESLPVSRALARSGRRAGSAGLPGARGLRLADVVAAVDLDTFADDLLGDDLLAERGLALTHDDRRAVGEALAAQIGHVDTLLVGGDRAAHPVASDLLDHLRAPDSRRVDGRHGVDPRALLRGLHDPARADRRADPLRAAPHPGAPTAHGVWTLDLRSARPLHPERLVAHVERLGNVPARSRGRFWVPTRPDSVCVWDGAGGQLSVGQLGTWGRREPDTRLVFTGVGDWAGDLVDAFGDVLTTESEHRAGLAPWLGRQDVLEPWLGDRSPA</sequence>
<evidence type="ECO:0000259" key="1">
    <source>
        <dbReference type="SMART" id="SM00833"/>
    </source>
</evidence>
<comment type="caution">
    <text evidence="2">The sequence shown here is derived from an EMBL/GenBank/DDBJ whole genome shotgun (WGS) entry which is preliminary data.</text>
</comment>
<dbReference type="Proteomes" id="UP000288246">
    <property type="component" value="Unassembled WGS sequence"/>
</dbReference>
<organism evidence="2 3">
    <name type="scientific">Cellulomonas algicola</name>
    <dbReference type="NCBI Taxonomy" id="2071633"/>
    <lineage>
        <taxon>Bacteria</taxon>
        <taxon>Bacillati</taxon>
        <taxon>Actinomycetota</taxon>
        <taxon>Actinomycetes</taxon>
        <taxon>Micrococcales</taxon>
        <taxon>Cellulomonadaceae</taxon>
        <taxon>Cellulomonas</taxon>
    </lineage>
</organism>
<dbReference type="EMBL" id="BHYL01000125">
    <property type="protein sequence ID" value="GCD20212.1"/>
    <property type="molecule type" value="Genomic_DNA"/>
</dbReference>
<dbReference type="InterPro" id="IPR051927">
    <property type="entry name" value="Zn_Chap_cDPG_Synth"/>
</dbReference>
<reference evidence="2 3" key="1">
    <citation type="submission" date="2018-11" db="EMBL/GenBank/DDBJ databases">
        <title>Draft genome sequence of Cellulomonas takizawaensis strain TKZ-21.</title>
        <authorList>
            <person name="Yamamura H."/>
            <person name="Hayashi T."/>
            <person name="Hamada M."/>
            <person name="Serisawa Y."/>
            <person name="Matsuyama K."/>
            <person name="Nakagawa Y."/>
            <person name="Otoguro M."/>
            <person name="Yanagida F."/>
            <person name="Hayakawa M."/>
        </authorList>
    </citation>
    <scope>NUCLEOTIDE SEQUENCE [LARGE SCALE GENOMIC DNA]</scope>
    <source>
        <strain evidence="2 3">TKZ-21</strain>
    </source>
</reference>
<protein>
    <submittedName>
        <fullName evidence="2">Cobalamin biosynthesis protein CobW</fullName>
    </submittedName>
</protein>
<evidence type="ECO:0000313" key="3">
    <source>
        <dbReference type="Proteomes" id="UP000288246"/>
    </source>
</evidence>
<dbReference type="AlphaFoldDB" id="A0A401UZX7"/>
<dbReference type="InterPro" id="IPR011629">
    <property type="entry name" value="CobW-like_C"/>
</dbReference>
<dbReference type="PANTHER" id="PTHR43603:SF1">
    <property type="entry name" value="ZINC-REGULATED GTPASE METALLOPROTEIN ACTIVATOR 1"/>
    <property type="match status" value="1"/>
</dbReference>
<dbReference type="PANTHER" id="PTHR43603">
    <property type="entry name" value="COBW DOMAIN-CONTAINING PROTEIN DDB_G0274527"/>
    <property type="match status" value="1"/>
</dbReference>
<dbReference type="SMART" id="SM00833">
    <property type="entry name" value="CobW_C"/>
    <property type="match status" value="1"/>
</dbReference>
<feature type="domain" description="CobW C-terminal" evidence="1">
    <location>
        <begin position="255"/>
        <end position="345"/>
    </location>
</feature>
<proteinExistence type="predicted"/>
<dbReference type="Pfam" id="PF07683">
    <property type="entry name" value="CobW_C"/>
    <property type="match status" value="1"/>
</dbReference>
<keyword evidence="3" id="KW-1185">Reference proteome</keyword>
<name>A0A401UZX7_9CELL</name>